<gene>
    <name evidence="2" type="ORF">BAY60_10980</name>
</gene>
<evidence type="ECO:0000313" key="3">
    <source>
        <dbReference type="Proteomes" id="UP000249915"/>
    </source>
</evidence>
<dbReference type="Pfam" id="PF01636">
    <property type="entry name" value="APH"/>
    <property type="match status" value="1"/>
</dbReference>
<feature type="domain" description="Aminoglycoside phosphotransferase" evidence="1">
    <location>
        <begin position="20"/>
        <end position="245"/>
    </location>
</feature>
<dbReference type="InterPro" id="IPR016259">
    <property type="entry name" value="Hygromycin-B_Kinase"/>
</dbReference>
<organism evidence="2 3">
    <name type="scientific">Prauserella muralis</name>
    <dbReference type="NCBI Taxonomy" id="588067"/>
    <lineage>
        <taxon>Bacteria</taxon>
        <taxon>Bacillati</taxon>
        <taxon>Actinomycetota</taxon>
        <taxon>Actinomycetes</taxon>
        <taxon>Pseudonocardiales</taxon>
        <taxon>Pseudonocardiaceae</taxon>
        <taxon>Prauserella</taxon>
    </lineage>
</organism>
<sequence>MEEFPVAALCARLGLTGPVERFPEGSLPVYAVGEDLVLKLYPPGDAAEARTETLVLRALDGRLPVPTPAVVGEGEWRGWWWLLMSRLHGESLASAWPRLSTPERAGLATSLGETLAALHAVDDPALTELEPRDWAGFVAARRGVVAAEQRELGLDERWLRQLPDFLDAVDLGEPEPVLLHTEFMREHVLLRHDGKRWHVSGLLDFEPAMRGAAEYDLVAAGVFLAGGDTRFLRSLLLGYGYSPAALDVCFARRCLAYTLLHRYANLAGYLRRLPAPPEPTLDALARTWFLPAGRD</sequence>
<protein>
    <submittedName>
        <fullName evidence="2">Aminoglycoside phosphotransferase</fullName>
    </submittedName>
</protein>
<dbReference type="InterPro" id="IPR011009">
    <property type="entry name" value="Kinase-like_dom_sf"/>
</dbReference>
<dbReference type="SUPFAM" id="SSF56112">
    <property type="entry name" value="Protein kinase-like (PK-like)"/>
    <property type="match status" value="1"/>
</dbReference>
<dbReference type="GO" id="GO:0016740">
    <property type="term" value="F:transferase activity"/>
    <property type="evidence" value="ECO:0007669"/>
    <property type="project" value="UniProtKB-KW"/>
</dbReference>
<comment type="caution">
    <text evidence="2">The sequence shown here is derived from an EMBL/GenBank/DDBJ whole genome shotgun (WGS) entry which is preliminary data.</text>
</comment>
<evidence type="ECO:0000259" key="1">
    <source>
        <dbReference type="Pfam" id="PF01636"/>
    </source>
</evidence>
<dbReference type="AlphaFoldDB" id="A0A2V4AYP7"/>
<dbReference type="RefSeq" id="WP_112281014.1">
    <property type="nucleotide sequence ID" value="NZ_MASW01000002.1"/>
</dbReference>
<dbReference type="InterPro" id="IPR002575">
    <property type="entry name" value="Aminoglycoside_PTrfase"/>
</dbReference>
<dbReference type="OrthoDB" id="2801014at2"/>
<dbReference type="Proteomes" id="UP000249915">
    <property type="component" value="Unassembled WGS sequence"/>
</dbReference>
<proteinExistence type="predicted"/>
<dbReference type="InterPro" id="IPR051678">
    <property type="entry name" value="AGP_Transferase"/>
</dbReference>
<dbReference type="PIRSF" id="PIRSF000707">
    <property type="entry name" value="Hygromycin-B_kinase"/>
    <property type="match status" value="1"/>
</dbReference>
<dbReference type="Gene3D" id="3.30.200.20">
    <property type="entry name" value="Phosphorylase Kinase, domain 1"/>
    <property type="match status" value="1"/>
</dbReference>
<reference evidence="2 3" key="1">
    <citation type="submission" date="2016-07" db="EMBL/GenBank/DDBJ databases">
        <title>Draft genome sequence of Prauserella muralis DSM 45305, isolated from a mould-covered wall in an indoor environment.</title>
        <authorList>
            <person name="Ruckert C."/>
            <person name="Albersmeier A."/>
            <person name="Jiang C.-L."/>
            <person name="Jiang Y."/>
            <person name="Kalinowski J."/>
            <person name="Schneider O."/>
            <person name="Winkler A."/>
            <person name="Zotchev S.B."/>
        </authorList>
    </citation>
    <scope>NUCLEOTIDE SEQUENCE [LARGE SCALE GENOMIC DNA]</scope>
    <source>
        <strain evidence="2 3">DSM 45305</strain>
    </source>
</reference>
<keyword evidence="3" id="KW-1185">Reference proteome</keyword>
<dbReference type="Gene3D" id="3.90.1200.10">
    <property type="match status" value="1"/>
</dbReference>
<evidence type="ECO:0000313" key="2">
    <source>
        <dbReference type="EMBL" id="PXY27012.1"/>
    </source>
</evidence>
<dbReference type="EMBL" id="MASW01000002">
    <property type="protein sequence ID" value="PXY27012.1"/>
    <property type="molecule type" value="Genomic_DNA"/>
</dbReference>
<accession>A0A2V4AYP7</accession>
<dbReference type="CDD" id="cd05120">
    <property type="entry name" value="APH_ChoK_like"/>
    <property type="match status" value="1"/>
</dbReference>
<keyword evidence="2" id="KW-0808">Transferase</keyword>
<dbReference type="PANTHER" id="PTHR21310">
    <property type="entry name" value="AMINOGLYCOSIDE PHOSPHOTRANSFERASE-RELATED-RELATED"/>
    <property type="match status" value="1"/>
</dbReference>
<name>A0A2V4AYP7_9PSEU</name>
<dbReference type="PANTHER" id="PTHR21310:SF15">
    <property type="entry name" value="AMINOGLYCOSIDE PHOSPHOTRANSFERASE DOMAIN-CONTAINING PROTEIN"/>
    <property type="match status" value="1"/>
</dbReference>